<dbReference type="RefSeq" id="WP_184963532.1">
    <property type="nucleotide sequence ID" value="NZ_BAAAWF010000101.1"/>
</dbReference>
<evidence type="ECO:0000313" key="2">
    <source>
        <dbReference type="Proteomes" id="UP000585836"/>
    </source>
</evidence>
<reference evidence="1 2" key="1">
    <citation type="submission" date="2020-08" db="EMBL/GenBank/DDBJ databases">
        <title>Genomic Encyclopedia of Type Strains, Phase III (KMG-III): the genomes of soil and plant-associated and newly described type strains.</title>
        <authorList>
            <person name="Whitman W."/>
        </authorList>
    </citation>
    <scope>NUCLEOTIDE SEQUENCE [LARGE SCALE GENOMIC DNA]</scope>
    <source>
        <strain evidence="1 2">CECT 3313</strain>
    </source>
</reference>
<organism evidence="1 2">
    <name type="scientific">Streptomyces echinatus</name>
    <dbReference type="NCBI Taxonomy" id="67293"/>
    <lineage>
        <taxon>Bacteria</taxon>
        <taxon>Bacillati</taxon>
        <taxon>Actinomycetota</taxon>
        <taxon>Actinomycetes</taxon>
        <taxon>Kitasatosporales</taxon>
        <taxon>Streptomycetaceae</taxon>
        <taxon>Streptomyces</taxon>
    </lineage>
</organism>
<protein>
    <submittedName>
        <fullName evidence="1">Uncharacterized protein</fullName>
    </submittedName>
</protein>
<keyword evidence="2" id="KW-1185">Reference proteome</keyword>
<accession>A0A7W9PRL2</accession>
<dbReference type="EMBL" id="JACHJK010000003">
    <property type="protein sequence ID" value="MBB5926678.1"/>
    <property type="molecule type" value="Genomic_DNA"/>
</dbReference>
<proteinExistence type="predicted"/>
<name>A0A7W9PRL2_9ACTN</name>
<comment type="caution">
    <text evidence="1">The sequence shown here is derived from an EMBL/GenBank/DDBJ whole genome shotgun (WGS) entry which is preliminary data.</text>
</comment>
<evidence type="ECO:0000313" key="1">
    <source>
        <dbReference type="EMBL" id="MBB5926678.1"/>
    </source>
</evidence>
<sequence length="67" mass="7229">MDDPWGRVVGVRRLLSSSDALTLLLGAGDLSPAEEAAVRARVQRGLAGVPPEAADRIRRLLTEHLTR</sequence>
<dbReference type="AlphaFoldDB" id="A0A7W9PRL2"/>
<dbReference type="Proteomes" id="UP000585836">
    <property type="component" value="Unassembled WGS sequence"/>
</dbReference>
<gene>
    <name evidence="1" type="ORF">FHS34_002134</name>
</gene>